<organism evidence="2 3">
    <name type="scientific">Chitinibacter bivalviorum</name>
    <dbReference type="NCBI Taxonomy" id="2739434"/>
    <lineage>
        <taxon>Bacteria</taxon>
        <taxon>Pseudomonadati</taxon>
        <taxon>Pseudomonadota</taxon>
        <taxon>Betaproteobacteria</taxon>
        <taxon>Neisseriales</taxon>
        <taxon>Chitinibacteraceae</taxon>
        <taxon>Chitinibacter</taxon>
    </lineage>
</organism>
<accession>A0A7H9BGA6</accession>
<dbReference type="GO" id="GO:0051224">
    <property type="term" value="P:negative regulation of protein transport"/>
    <property type="evidence" value="ECO:0007669"/>
    <property type="project" value="UniProtKB-UniRule"/>
</dbReference>
<dbReference type="AlphaFoldDB" id="A0A7H9BGA6"/>
<name>A0A7H9BGA6_9NEIS</name>
<gene>
    <name evidence="1" type="primary">napD</name>
    <name evidence="2" type="ORF">HQ393_05475</name>
</gene>
<dbReference type="Pfam" id="PF03927">
    <property type="entry name" value="NapD"/>
    <property type="match status" value="1"/>
</dbReference>
<dbReference type="Gene3D" id="3.30.70.920">
    <property type="match status" value="1"/>
</dbReference>
<proteinExistence type="inferred from homology"/>
<evidence type="ECO:0000256" key="1">
    <source>
        <dbReference type="HAMAP-Rule" id="MF_02200"/>
    </source>
</evidence>
<comment type="similarity">
    <text evidence="1">Belongs to the NapD family.</text>
</comment>
<keyword evidence="3" id="KW-1185">Reference proteome</keyword>
<comment type="function">
    <text evidence="1">Chaperone for NapA, the catalytic subunit of the periplasmic nitrate reductase. It binds directly and specifically to the twin-arginine signal peptide of NapA, preventing premature interaction with the Tat translocase and premature export.</text>
</comment>
<keyword evidence="1" id="KW-0963">Cytoplasm</keyword>
<keyword evidence="1" id="KW-0143">Chaperone</keyword>
<comment type="subcellular location">
    <subcellularLocation>
        <location evidence="1">Cytoplasm</location>
    </subcellularLocation>
</comment>
<dbReference type="GO" id="GO:0005737">
    <property type="term" value="C:cytoplasm"/>
    <property type="evidence" value="ECO:0007669"/>
    <property type="project" value="UniProtKB-SubCell"/>
</dbReference>
<dbReference type="InterPro" id="IPR005623">
    <property type="entry name" value="Chaperone_NapD_NO3_reduct"/>
</dbReference>
<dbReference type="KEGG" id="chiz:HQ393_05475"/>
<comment type="subunit">
    <text evidence="1">Interacts with the cytoplasmic NapA precursor.</text>
</comment>
<dbReference type="GO" id="GO:0005048">
    <property type="term" value="F:signal sequence binding"/>
    <property type="evidence" value="ECO:0007669"/>
    <property type="project" value="UniProtKB-UniRule"/>
</dbReference>
<protein>
    <recommendedName>
        <fullName evidence="1">Chaperone NapD</fullName>
    </recommendedName>
    <alternativeName>
        <fullName evidence="1">NapA signal peptide-binding chaperone NapD</fullName>
    </alternativeName>
</protein>
<sequence>MNMYSLVVRAMPGKMPDVRKQLLSVPGVELHQEHEGRLIVTVEDVPGFRTSEALTLIQSFEGIISTTLAYEYCDDEPDSNSQKTSNTIENQSV</sequence>
<dbReference type="Proteomes" id="UP000509597">
    <property type="component" value="Chromosome"/>
</dbReference>
<dbReference type="HAMAP" id="MF_02200">
    <property type="entry name" value="NapD"/>
    <property type="match status" value="1"/>
</dbReference>
<dbReference type="EMBL" id="CP058627">
    <property type="protein sequence ID" value="QLG87750.1"/>
    <property type="molecule type" value="Genomic_DNA"/>
</dbReference>
<evidence type="ECO:0000313" key="3">
    <source>
        <dbReference type="Proteomes" id="UP000509597"/>
    </source>
</evidence>
<evidence type="ECO:0000313" key="2">
    <source>
        <dbReference type="EMBL" id="QLG87750.1"/>
    </source>
</evidence>
<dbReference type="RefSeq" id="WP_179357830.1">
    <property type="nucleotide sequence ID" value="NZ_CP058627.1"/>
</dbReference>
<reference evidence="2 3" key="1">
    <citation type="submission" date="2020-07" db="EMBL/GenBank/DDBJ databases">
        <title>Complete genome sequence of Chitinibacter sp. 2T18.</title>
        <authorList>
            <person name="Bae J.-W."/>
            <person name="Choi J.-W."/>
        </authorList>
    </citation>
    <scope>NUCLEOTIDE SEQUENCE [LARGE SCALE GENOMIC DNA]</scope>
    <source>
        <strain evidence="2 3">2T18</strain>
    </source>
</reference>